<dbReference type="EMBL" id="LIAV01000349">
    <property type="protein sequence ID" value="KRO38313.1"/>
    <property type="molecule type" value="Genomic_DNA"/>
</dbReference>
<sequence>MKKFIFFTAILLIVISLFFVGGNSNNNEEKIFKNAVTPSPVQVAGFALGEDVPFLAVNLLKFKEKAEYADGRETDLTGREAYAIYGDEVRGHLAKVGAEPIFGGEVNRLILGEVEELWDVVAVVRYPSRKAMFNMATSDEYRESEKHRTAGLAGQLNIEVIEDEWNFE</sequence>
<proteinExistence type="predicted"/>
<evidence type="ECO:0000313" key="3">
    <source>
        <dbReference type="Proteomes" id="UP000050874"/>
    </source>
</evidence>
<accession>A0A0R2PJS4</accession>
<reference evidence="3" key="1">
    <citation type="submission" date="2015-10" db="EMBL/GenBank/DDBJ databases">
        <title>Metagenome-Assembled Genomes uncover a global brackish microbiome.</title>
        <authorList>
            <person name="Hugerth L.W."/>
            <person name="Larsson J."/>
            <person name="Alneberg J."/>
            <person name="Lindh M.V."/>
            <person name="Legrand C."/>
            <person name="Pinhassi J."/>
            <person name="Andersson A."/>
        </authorList>
    </citation>
    <scope>NUCLEOTIDE SEQUENCE [LARGE SCALE GENOMIC DNA]</scope>
</reference>
<feature type="domain" description="DUF1330" evidence="1">
    <location>
        <begin position="74"/>
        <end position="155"/>
    </location>
</feature>
<evidence type="ECO:0000259" key="1">
    <source>
        <dbReference type="Pfam" id="PF07045"/>
    </source>
</evidence>
<dbReference type="Proteomes" id="UP000050874">
    <property type="component" value="Unassembled WGS sequence"/>
</dbReference>
<dbReference type="AlphaFoldDB" id="A0A0R2PJS4"/>
<protein>
    <recommendedName>
        <fullName evidence="1">DUF1330 domain-containing protein</fullName>
    </recommendedName>
</protein>
<dbReference type="Pfam" id="PF07045">
    <property type="entry name" value="DUF1330"/>
    <property type="match status" value="1"/>
</dbReference>
<dbReference type="Gene3D" id="3.30.70.100">
    <property type="match status" value="1"/>
</dbReference>
<organism evidence="2 3">
    <name type="scientific">SAR86 cluster bacterium BACL1 MAG-120920-bin57</name>
    <dbReference type="NCBI Taxonomy" id="1655571"/>
    <lineage>
        <taxon>Bacteria</taxon>
        <taxon>Pseudomonadati</taxon>
        <taxon>Pseudomonadota</taxon>
        <taxon>Gammaproteobacteria</taxon>
        <taxon>SAR86 cluster</taxon>
    </lineage>
</organism>
<dbReference type="InterPro" id="IPR010753">
    <property type="entry name" value="DUF1330"/>
</dbReference>
<dbReference type="InterPro" id="IPR011008">
    <property type="entry name" value="Dimeric_a/b-barrel"/>
</dbReference>
<dbReference type="SUPFAM" id="SSF54909">
    <property type="entry name" value="Dimeric alpha+beta barrel"/>
    <property type="match status" value="1"/>
</dbReference>
<gene>
    <name evidence="2" type="ORF">ABR63_04865</name>
</gene>
<evidence type="ECO:0000313" key="2">
    <source>
        <dbReference type="EMBL" id="KRO38313.1"/>
    </source>
</evidence>
<comment type="caution">
    <text evidence="2">The sequence shown here is derived from an EMBL/GenBank/DDBJ whole genome shotgun (WGS) entry which is preliminary data.</text>
</comment>
<name>A0A0R2PJS4_9GAMM</name>